<dbReference type="PANTHER" id="PTHR32305">
    <property type="match status" value="1"/>
</dbReference>
<dbReference type="NCBIfam" id="TIGR03696">
    <property type="entry name" value="Rhs_assc_core"/>
    <property type="match status" value="1"/>
</dbReference>
<dbReference type="InterPro" id="IPR050708">
    <property type="entry name" value="T6SS_VgrG/RHS"/>
</dbReference>
<protein>
    <recommendedName>
        <fullName evidence="4">RHS repeat-associated core domain-containing protein</fullName>
    </recommendedName>
</protein>
<proteinExistence type="predicted"/>
<feature type="transmembrane region" description="Helical" evidence="1">
    <location>
        <begin position="232"/>
        <end position="260"/>
    </location>
</feature>
<evidence type="ECO:0008006" key="4">
    <source>
        <dbReference type="Google" id="ProtNLM"/>
    </source>
</evidence>
<keyword evidence="1" id="KW-1133">Transmembrane helix</keyword>
<feature type="transmembrane region" description="Helical" evidence="1">
    <location>
        <begin position="195"/>
        <end position="220"/>
    </location>
</feature>
<dbReference type="AlphaFoldDB" id="A0A7M1T125"/>
<gene>
    <name evidence="2" type="ORF">IMZ16_05355</name>
</gene>
<evidence type="ECO:0000313" key="2">
    <source>
        <dbReference type="EMBL" id="QOR72977.1"/>
    </source>
</evidence>
<name>A0A7M1T125_9FLAO</name>
<organism evidence="2 3">
    <name type="scientific">Cruoricaptor ignavus</name>
    <dbReference type="NCBI Taxonomy" id="1118202"/>
    <lineage>
        <taxon>Bacteria</taxon>
        <taxon>Pseudomonadati</taxon>
        <taxon>Bacteroidota</taxon>
        <taxon>Flavobacteriia</taxon>
        <taxon>Flavobacteriales</taxon>
        <taxon>Weeksellaceae</taxon>
        <taxon>Cruoricaptor</taxon>
    </lineage>
</organism>
<dbReference type="EMBL" id="CP063145">
    <property type="protein sequence ID" value="QOR72977.1"/>
    <property type="molecule type" value="Genomic_DNA"/>
</dbReference>
<dbReference type="Proteomes" id="UP000593605">
    <property type="component" value="Chromosome"/>
</dbReference>
<dbReference type="InterPro" id="IPR022385">
    <property type="entry name" value="Rhs_assc_core"/>
</dbReference>
<reference evidence="2 3" key="1">
    <citation type="submission" date="2020-10" db="EMBL/GenBank/DDBJ databases">
        <title>Complete genome of Cruoricapor ignavus strain M1214 isolated from the blood culture of a febrile patient.</title>
        <authorList>
            <person name="Guglielmino C.J.D."/>
        </authorList>
    </citation>
    <scope>NUCLEOTIDE SEQUENCE [LARGE SCALE GENOMIC DNA]</scope>
    <source>
        <strain evidence="2 3">M1214</strain>
    </source>
</reference>
<evidence type="ECO:0000256" key="1">
    <source>
        <dbReference type="SAM" id="Phobius"/>
    </source>
</evidence>
<feature type="transmembrane region" description="Helical" evidence="1">
    <location>
        <begin position="303"/>
        <end position="321"/>
    </location>
</feature>
<dbReference type="PANTHER" id="PTHR32305:SF17">
    <property type="entry name" value="TRNA NUCLEASE WAPA"/>
    <property type="match status" value="1"/>
</dbReference>
<keyword evidence="1" id="KW-0812">Transmembrane</keyword>
<dbReference type="KEGG" id="civ:IMZ16_05355"/>
<accession>A0A7M1T125</accession>
<dbReference type="Gene3D" id="2.180.10.10">
    <property type="entry name" value="RHS repeat-associated core"/>
    <property type="match status" value="1"/>
</dbReference>
<keyword evidence="1" id="KW-0472">Membrane</keyword>
<feature type="transmembrane region" description="Helical" evidence="1">
    <location>
        <begin position="266"/>
        <end position="291"/>
    </location>
</feature>
<evidence type="ECO:0000313" key="3">
    <source>
        <dbReference type="Proteomes" id="UP000593605"/>
    </source>
</evidence>
<sequence>MRQMATYGGNFAADGEGKFTKYYSEDGSYEIIRNNQTGQEKHLIYIGGSPYESNIVYLKNFQEAQAKFVFLHKDYLGSILAISDEAGNKIEQRHFDAWGNLTHLQVNGGAIMTDENQIRDFLSNGGLLLDRGYTSHEHFAEVGLIHMNGRLYDPLLRRFLNADENIQDMFNTQNYNKYGYVLNNPLMYADPSGEFIWFIVGAIIGAYITGASANGTLNPFKWDWKATWGKIALGAVFGAISGGVGAMAGSSAAVFAASSWGIQGGVLGGAIAGLVGGAVGGAISGLGNAVIFGESIGRSIVRGFISGAIGGAIIGGAVGGIQQGIANAKVTTTGVGTRGNIWTGKEIAVGRSAWALNNAPKTTTVGKIPKVEMGMPSEEVIMGNGDGNLKLRDLGDGVKVTPKPNEIIQNVDEFNITGKGNLNGNINISQSDYNNLFTGYTQNSTPIYRPNGDIVYPFKINNYSGSFYTSTSGGIPSMQIYNETTKYLFKIRFTIKP</sequence>